<gene>
    <name evidence="7" type="ORF">NQ317_001199</name>
</gene>
<evidence type="ECO:0000256" key="3">
    <source>
        <dbReference type="ARBA" id="ARBA00022692"/>
    </source>
</evidence>
<organism evidence="7 8">
    <name type="scientific">Molorchus minor</name>
    <dbReference type="NCBI Taxonomy" id="1323400"/>
    <lineage>
        <taxon>Eukaryota</taxon>
        <taxon>Metazoa</taxon>
        <taxon>Ecdysozoa</taxon>
        <taxon>Arthropoda</taxon>
        <taxon>Hexapoda</taxon>
        <taxon>Insecta</taxon>
        <taxon>Pterygota</taxon>
        <taxon>Neoptera</taxon>
        <taxon>Endopterygota</taxon>
        <taxon>Coleoptera</taxon>
        <taxon>Polyphaga</taxon>
        <taxon>Cucujiformia</taxon>
        <taxon>Chrysomeloidea</taxon>
        <taxon>Cerambycidae</taxon>
        <taxon>Lamiinae</taxon>
        <taxon>Monochamini</taxon>
        <taxon>Molorchus</taxon>
    </lineage>
</organism>
<keyword evidence="3 6" id="KW-0812">Transmembrane</keyword>
<keyword evidence="4 6" id="KW-1133">Transmembrane helix</keyword>
<feature type="transmembrane region" description="Helical" evidence="6">
    <location>
        <begin position="341"/>
        <end position="365"/>
    </location>
</feature>
<feature type="transmembrane region" description="Helical" evidence="6">
    <location>
        <begin position="237"/>
        <end position="259"/>
    </location>
</feature>
<keyword evidence="5 6" id="KW-0472">Membrane</keyword>
<protein>
    <recommendedName>
        <fullName evidence="6">Choline transporter-like protein</fullName>
    </recommendedName>
</protein>
<feature type="transmembrane region" description="Helical" evidence="6">
    <location>
        <begin position="189"/>
        <end position="212"/>
    </location>
</feature>
<comment type="function">
    <text evidence="6">Choline transporter.</text>
</comment>
<feature type="transmembrane region" description="Helical" evidence="6">
    <location>
        <begin position="33"/>
        <end position="57"/>
    </location>
</feature>
<dbReference type="PANTHER" id="PTHR12385:SF96">
    <property type="entry name" value="CHOLINE TRANSPORTER-LIKE PROTEIN"/>
    <property type="match status" value="1"/>
</dbReference>
<evidence type="ECO:0000313" key="7">
    <source>
        <dbReference type="EMBL" id="KAJ8976875.1"/>
    </source>
</evidence>
<dbReference type="InterPro" id="IPR007603">
    <property type="entry name" value="Choline_transptr-like"/>
</dbReference>
<name>A0ABQ9JFT0_9CUCU</name>
<proteinExistence type="inferred from homology"/>
<accession>A0ABQ9JFT0</accession>
<evidence type="ECO:0000256" key="6">
    <source>
        <dbReference type="RuleBase" id="RU368066"/>
    </source>
</evidence>
<keyword evidence="8" id="KW-1185">Reference proteome</keyword>
<dbReference type="Proteomes" id="UP001162164">
    <property type="component" value="Unassembled WGS sequence"/>
</dbReference>
<sequence length="602" mass="68168">MGSKRDRVTPTEGAGQSESIEKFKDNVRRTTDICFLMSFVIFFIALVCFLGYCIYYGDTLRVINGYDNCGHVCGTPDVLRRDMNCYKRGQFPTGPYHIVLRSSANEIDRVCVANCSEYEGYREFFTRCIPQRSTAAVDSFFSKTGLTNLFDEVSEDFQLYWREFVYLCLIAFGFSILILVLFRFLVGLVVWIVLVAVVLICIAGTIFLWVLWHRSKLSNGTTLPDAVSISDSGNTTFFLAMSIVASIVTVSVILILIVMRKRIQLVVQLFKESGKAITAMPALLFQPIVTFVTLAGAVSVWLYFSLWIESSGVLTREPSNVYYYEKDVWMKLTRWYNLFSMFWSSQFIIGCQHMVIAGAVSKWYFTRDKKKLNSPVVNSAYNLARYHLGSVALGSFLIAIVQFARVLLKLLEKSLKGRKGKCAECTFKCCQCCLYCFEKILKYLSRNAYIEVAIHGYSFCRAGKQAFKLLTSNVLRVAAINSVGDFVLFLGKVTVVAATVLIGINMLQDKPGVHHIWVPVTIAALFAYFVAHCFLTVYEMTIDTIFLCFCEDCEMNDGISRPYYMSRGLMEFVENSNKALELDVSKRKGNAWQSDQSCDQAV</sequence>
<feature type="transmembrane region" description="Helical" evidence="6">
    <location>
        <begin position="386"/>
        <end position="408"/>
    </location>
</feature>
<dbReference type="Pfam" id="PF04515">
    <property type="entry name" value="Choline_transpo"/>
    <property type="match status" value="1"/>
</dbReference>
<dbReference type="PANTHER" id="PTHR12385">
    <property type="entry name" value="CHOLINE TRANSPORTER-LIKE (SLC FAMILY 44)"/>
    <property type="match status" value="1"/>
</dbReference>
<feature type="transmembrane region" description="Helical" evidence="6">
    <location>
        <begin position="164"/>
        <end position="182"/>
    </location>
</feature>
<comment type="subcellular location">
    <subcellularLocation>
        <location evidence="6">Cell membrane</location>
        <topology evidence="6">Multi-pass membrane protein</topology>
    </subcellularLocation>
    <subcellularLocation>
        <location evidence="1">Membrane</location>
        <topology evidence="1">Multi-pass membrane protein</topology>
    </subcellularLocation>
</comment>
<evidence type="ECO:0000313" key="8">
    <source>
        <dbReference type="Proteomes" id="UP001162164"/>
    </source>
</evidence>
<evidence type="ECO:0000256" key="4">
    <source>
        <dbReference type="ARBA" id="ARBA00022989"/>
    </source>
</evidence>
<feature type="transmembrane region" description="Helical" evidence="6">
    <location>
        <begin position="516"/>
        <end position="538"/>
    </location>
</feature>
<evidence type="ECO:0000256" key="1">
    <source>
        <dbReference type="ARBA" id="ARBA00004141"/>
    </source>
</evidence>
<feature type="transmembrane region" description="Helical" evidence="6">
    <location>
        <begin position="280"/>
        <end position="304"/>
    </location>
</feature>
<dbReference type="EMBL" id="JAPWTJ010000615">
    <property type="protein sequence ID" value="KAJ8976875.1"/>
    <property type="molecule type" value="Genomic_DNA"/>
</dbReference>
<evidence type="ECO:0000256" key="5">
    <source>
        <dbReference type="ARBA" id="ARBA00023136"/>
    </source>
</evidence>
<feature type="transmembrane region" description="Helical" evidence="6">
    <location>
        <begin position="486"/>
        <end position="504"/>
    </location>
</feature>
<evidence type="ECO:0000256" key="2">
    <source>
        <dbReference type="ARBA" id="ARBA00007168"/>
    </source>
</evidence>
<comment type="similarity">
    <text evidence="2 6">Belongs to the CTL (choline transporter-like) family.</text>
</comment>
<reference evidence="7" key="1">
    <citation type="journal article" date="2023" name="Insect Mol. Biol.">
        <title>Genome sequencing provides insights into the evolution of gene families encoding plant cell wall-degrading enzymes in longhorned beetles.</title>
        <authorList>
            <person name="Shin N.R."/>
            <person name="Okamura Y."/>
            <person name="Kirsch R."/>
            <person name="Pauchet Y."/>
        </authorList>
    </citation>
    <scope>NUCLEOTIDE SEQUENCE</scope>
    <source>
        <strain evidence="7">MMC_N1</strain>
    </source>
</reference>
<comment type="caution">
    <text evidence="7">The sequence shown here is derived from an EMBL/GenBank/DDBJ whole genome shotgun (WGS) entry which is preliminary data.</text>
</comment>